<evidence type="ECO:0000256" key="7">
    <source>
        <dbReference type="SAM" id="Phobius"/>
    </source>
</evidence>
<dbReference type="EMBL" id="JABCQN010000012">
    <property type="protein sequence ID" value="MBF0872081.1"/>
    <property type="molecule type" value="Genomic_DNA"/>
</dbReference>
<accession>A0A9Q2FPU3</accession>
<dbReference type="GeneID" id="81475952"/>
<protein>
    <recommendedName>
        <fullName evidence="10">EscT/YscT/HrcT family type III secretion system export apparatus protein</fullName>
    </recommendedName>
</protein>
<gene>
    <name evidence="8" type="ORF">HKD32_14755</name>
</gene>
<evidence type="ECO:0000256" key="6">
    <source>
        <dbReference type="ARBA" id="ARBA00023136"/>
    </source>
</evidence>
<evidence type="ECO:0000313" key="9">
    <source>
        <dbReference type="Proteomes" id="UP000661006"/>
    </source>
</evidence>
<organism evidence="8 9">
    <name type="scientific">Gluconobacter japonicus</name>
    <dbReference type="NCBI Taxonomy" id="376620"/>
    <lineage>
        <taxon>Bacteria</taxon>
        <taxon>Pseudomonadati</taxon>
        <taxon>Pseudomonadota</taxon>
        <taxon>Alphaproteobacteria</taxon>
        <taxon>Acetobacterales</taxon>
        <taxon>Acetobacteraceae</taxon>
        <taxon>Gluconobacter</taxon>
    </lineage>
</organism>
<feature type="transmembrane region" description="Helical" evidence="7">
    <location>
        <begin position="224"/>
        <end position="244"/>
    </location>
</feature>
<dbReference type="PANTHER" id="PTHR30065:SF1">
    <property type="entry name" value="SURFACE PRESENTATION OF ANTIGENS PROTEIN SPAR"/>
    <property type="match status" value="1"/>
</dbReference>
<keyword evidence="5 7" id="KW-1133">Transmembrane helix</keyword>
<evidence type="ECO:0000256" key="5">
    <source>
        <dbReference type="ARBA" id="ARBA00022989"/>
    </source>
</evidence>
<evidence type="ECO:0000256" key="2">
    <source>
        <dbReference type="ARBA" id="ARBA00009772"/>
    </source>
</evidence>
<dbReference type="AlphaFoldDB" id="A0A9Q2FPU3"/>
<keyword evidence="4 7" id="KW-0812">Transmembrane</keyword>
<evidence type="ECO:0000313" key="8">
    <source>
        <dbReference type="EMBL" id="MBF0872081.1"/>
    </source>
</evidence>
<comment type="subcellular location">
    <subcellularLocation>
        <location evidence="1">Cell membrane</location>
        <topology evidence="1">Multi-pass membrane protein</topology>
    </subcellularLocation>
</comment>
<dbReference type="PANTHER" id="PTHR30065">
    <property type="entry name" value="FLAGELLAR BIOSYNTHETIC PROTEIN FLIR"/>
    <property type="match status" value="1"/>
</dbReference>
<evidence type="ECO:0008006" key="10">
    <source>
        <dbReference type="Google" id="ProtNLM"/>
    </source>
</evidence>
<dbReference type="Pfam" id="PF01311">
    <property type="entry name" value="Bac_export_1"/>
    <property type="match status" value="1"/>
</dbReference>
<feature type="transmembrane region" description="Helical" evidence="7">
    <location>
        <begin position="81"/>
        <end position="99"/>
    </location>
</feature>
<feature type="transmembrane region" description="Helical" evidence="7">
    <location>
        <begin position="190"/>
        <end position="212"/>
    </location>
</feature>
<evidence type="ECO:0000256" key="3">
    <source>
        <dbReference type="ARBA" id="ARBA00022475"/>
    </source>
</evidence>
<proteinExistence type="inferred from homology"/>
<keyword evidence="6 7" id="KW-0472">Membrane</keyword>
<name>A0A9Q2FPU3_GLUJA</name>
<dbReference type="InterPro" id="IPR002010">
    <property type="entry name" value="T3SS_IM_R"/>
</dbReference>
<evidence type="ECO:0000256" key="1">
    <source>
        <dbReference type="ARBA" id="ARBA00004651"/>
    </source>
</evidence>
<comment type="similarity">
    <text evidence="2">Belongs to the FliR/MopE/SpaR family.</text>
</comment>
<dbReference type="GO" id="GO:0005886">
    <property type="term" value="C:plasma membrane"/>
    <property type="evidence" value="ECO:0007669"/>
    <property type="project" value="UniProtKB-SubCell"/>
</dbReference>
<sequence>MPAAHFTTSLMPLLSAVAIAMGRPAGAALVLPVFTRAQLGGVVRAAFAFVVGLPVIPGLYRDLQQTSLNLPSLALIGAREMMIGVIIGFLAGLPIWAVQSAGEWLDTQRSATQGQASEPDGEQESLSASLLAMTTVALYVIGNGLGLLDQAIVDSEIAWPPLVLALTPQPGFATTALGLLDRFEILSMKIAVPVILAMLLCDGCIILLMRAIPKLHLYDLAPTLRNLAFTLMMCGYASWLVVYARRDILDMSIMHDLGGLLAP</sequence>
<dbReference type="PRINTS" id="PR00953">
    <property type="entry name" value="TYPE3IMRPROT"/>
</dbReference>
<feature type="transmembrane region" description="Helical" evidence="7">
    <location>
        <begin position="37"/>
        <end position="60"/>
    </location>
</feature>
<dbReference type="GO" id="GO:0006605">
    <property type="term" value="P:protein targeting"/>
    <property type="evidence" value="ECO:0007669"/>
    <property type="project" value="InterPro"/>
</dbReference>
<evidence type="ECO:0000256" key="4">
    <source>
        <dbReference type="ARBA" id="ARBA00022692"/>
    </source>
</evidence>
<keyword evidence="3" id="KW-1003">Cell membrane</keyword>
<reference evidence="8" key="1">
    <citation type="submission" date="2020-04" db="EMBL/GenBank/DDBJ databases">
        <authorList>
            <person name="Sombolestani A."/>
        </authorList>
    </citation>
    <scope>NUCLEOTIDE SEQUENCE</scope>
    <source>
        <strain evidence="8">R71697</strain>
    </source>
</reference>
<dbReference type="Proteomes" id="UP000661006">
    <property type="component" value="Unassembled WGS sequence"/>
</dbReference>
<comment type="caution">
    <text evidence="8">The sequence shown here is derived from an EMBL/GenBank/DDBJ whole genome shotgun (WGS) entry which is preliminary data.</text>
</comment>
<dbReference type="RefSeq" id="WP_061928688.1">
    <property type="nucleotide sequence ID" value="NZ_JABCQN010000012.1"/>
</dbReference>
<reference evidence="8" key="2">
    <citation type="submission" date="2020-11" db="EMBL/GenBank/DDBJ databases">
        <title>Description of novel Gluconobacter species.</title>
        <authorList>
            <person name="Cleenwerck I."/>
            <person name="Cnockaert M."/>
            <person name="Borremans W."/>
            <person name="Wieme A.D."/>
            <person name="De Vuyst L."/>
            <person name="Vandamme P."/>
        </authorList>
    </citation>
    <scope>NUCLEOTIDE SEQUENCE</scope>
    <source>
        <strain evidence="8">R71697</strain>
    </source>
</reference>